<name>A0A183EF52_9BILA</name>
<reference evidence="3 4" key="2">
    <citation type="submission" date="2018-11" db="EMBL/GenBank/DDBJ databases">
        <authorList>
            <consortium name="Pathogen Informatics"/>
        </authorList>
    </citation>
    <scope>NUCLEOTIDE SEQUENCE [LARGE SCALE GENOMIC DNA]</scope>
</reference>
<keyword evidence="2" id="KW-1133">Transmembrane helix</keyword>
<proteinExistence type="predicted"/>
<accession>A0A183EF52</accession>
<keyword evidence="4" id="KW-1185">Reference proteome</keyword>
<evidence type="ECO:0000313" key="3">
    <source>
        <dbReference type="EMBL" id="VDN34160.1"/>
    </source>
</evidence>
<protein>
    <submittedName>
        <fullName evidence="5">Secreted protein</fullName>
    </submittedName>
</protein>
<evidence type="ECO:0000256" key="2">
    <source>
        <dbReference type="SAM" id="Phobius"/>
    </source>
</evidence>
<feature type="region of interest" description="Disordered" evidence="1">
    <location>
        <begin position="84"/>
        <end position="113"/>
    </location>
</feature>
<feature type="compositionally biased region" description="Acidic residues" evidence="1">
    <location>
        <begin position="86"/>
        <end position="96"/>
    </location>
</feature>
<organism evidence="5">
    <name type="scientific">Gongylonema pulchrum</name>
    <dbReference type="NCBI Taxonomy" id="637853"/>
    <lineage>
        <taxon>Eukaryota</taxon>
        <taxon>Metazoa</taxon>
        <taxon>Ecdysozoa</taxon>
        <taxon>Nematoda</taxon>
        <taxon>Chromadorea</taxon>
        <taxon>Rhabditida</taxon>
        <taxon>Spirurina</taxon>
        <taxon>Spiruromorpha</taxon>
        <taxon>Spiruroidea</taxon>
        <taxon>Gongylonematidae</taxon>
        <taxon>Gongylonema</taxon>
    </lineage>
</organism>
<reference evidence="5" key="1">
    <citation type="submission" date="2016-06" db="UniProtKB">
        <authorList>
            <consortium name="WormBaseParasite"/>
        </authorList>
    </citation>
    <scope>IDENTIFICATION</scope>
</reference>
<dbReference type="EMBL" id="UYRT01088809">
    <property type="protein sequence ID" value="VDN34160.1"/>
    <property type="molecule type" value="Genomic_DNA"/>
</dbReference>
<keyword evidence="2" id="KW-0472">Membrane</keyword>
<dbReference type="AlphaFoldDB" id="A0A183EF52"/>
<keyword evidence="2" id="KW-0812">Transmembrane</keyword>
<evidence type="ECO:0000313" key="4">
    <source>
        <dbReference type="Proteomes" id="UP000271098"/>
    </source>
</evidence>
<feature type="transmembrane region" description="Helical" evidence="2">
    <location>
        <begin position="58"/>
        <end position="80"/>
    </location>
</feature>
<dbReference type="Proteomes" id="UP000271098">
    <property type="component" value="Unassembled WGS sequence"/>
</dbReference>
<gene>
    <name evidence="3" type="ORF">GPUH_LOCUS19592</name>
</gene>
<dbReference type="WBParaSite" id="GPUH_0001961801-mRNA-1">
    <property type="protein sequence ID" value="GPUH_0001961801-mRNA-1"/>
    <property type="gene ID" value="GPUH_0001961801"/>
</dbReference>
<feature type="compositionally biased region" description="Low complexity" evidence="1">
    <location>
        <begin position="100"/>
        <end position="113"/>
    </location>
</feature>
<evidence type="ECO:0000313" key="5">
    <source>
        <dbReference type="WBParaSite" id="GPUH_0001961801-mRNA-1"/>
    </source>
</evidence>
<sequence>MLLPAKCTWCGAIATASGTASKAESVAESISTCDALLLMPLFPSKALECAIDDSASKLIPFVVTVVVVVVIVVVVAVAAADIEDSKGDDDEEDDCGVNESIDAASSSISDNGY</sequence>
<evidence type="ECO:0000256" key="1">
    <source>
        <dbReference type="SAM" id="MobiDB-lite"/>
    </source>
</evidence>